<sequence length="334" mass="38037">MEKLEHLLNLNPKFMMTCAVILLTKPKRKDLENEEVESSDDEEILPNEKERKARISDDDDEETYETAHEKRYRLAKEYLSAIEEQEREKVESSTIDQDAISHRLKEDMLSKAGKLHKRIASQLNAPVADEIKILKGHKLSPTCIATTSDDRKCVTGSKDGTIICSGSSDGLIRVWDFNSMILMKEFTGHKGSVTGLVFRQGHNQLFSCGQDRSVKIWNLDEMGYVDTMFGHQDSISSIDALSRERAITSGSRDRSIRVWKIVEESQLVFNAHSKCGSVECLSLINEDHFVSGADDGYVQITYRINTSTNQRDREKLHYESATDRDETGTRIRIR</sequence>
<dbReference type="PROSITE" id="PS50082">
    <property type="entry name" value="WD_REPEATS_2"/>
    <property type="match status" value="3"/>
</dbReference>
<dbReference type="InterPro" id="IPR019775">
    <property type="entry name" value="WD40_repeat_CS"/>
</dbReference>
<dbReference type="PRINTS" id="PR00320">
    <property type="entry name" value="GPROTEINBRPT"/>
</dbReference>
<evidence type="ECO:0000313" key="8">
    <source>
        <dbReference type="WBParaSite" id="nRc.2.0.1.t27820-RA"/>
    </source>
</evidence>
<feature type="region of interest" description="Disordered" evidence="6">
    <location>
        <begin position="30"/>
        <end position="65"/>
    </location>
</feature>
<reference evidence="8" key="1">
    <citation type="submission" date="2022-11" db="UniProtKB">
        <authorList>
            <consortium name="WormBaseParasite"/>
        </authorList>
    </citation>
    <scope>IDENTIFICATION</scope>
</reference>
<dbReference type="InterPro" id="IPR015943">
    <property type="entry name" value="WD40/YVTN_repeat-like_dom_sf"/>
</dbReference>
<keyword evidence="7" id="KW-1185">Reference proteome</keyword>
<proteinExistence type="predicted"/>
<dbReference type="InterPro" id="IPR020472">
    <property type="entry name" value="WD40_PAC1"/>
</dbReference>
<dbReference type="WBParaSite" id="nRc.2.0.1.t27820-RA">
    <property type="protein sequence ID" value="nRc.2.0.1.t27820-RA"/>
    <property type="gene ID" value="nRc.2.0.1.g27820"/>
</dbReference>
<keyword evidence="2 5" id="KW-0853">WD repeat</keyword>
<dbReference type="GO" id="GO:0034511">
    <property type="term" value="F:U3 snoRNA binding"/>
    <property type="evidence" value="ECO:0007669"/>
    <property type="project" value="InterPro"/>
</dbReference>
<evidence type="ECO:0000256" key="3">
    <source>
        <dbReference type="ARBA" id="ARBA00022737"/>
    </source>
</evidence>
<evidence type="ECO:0000256" key="5">
    <source>
        <dbReference type="PROSITE-ProRule" id="PRU00221"/>
    </source>
</evidence>
<dbReference type="PROSITE" id="PS00678">
    <property type="entry name" value="WD_REPEATS_1"/>
    <property type="match status" value="2"/>
</dbReference>
<feature type="compositionally biased region" description="Basic and acidic residues" evidence="6">
    <location>
        <begin position="46"/>
        <end position="56"/>
    </location>
</feature>
<dbReference type="InterPro" id="IPR036322">
    <property type="entry name" value="WD40_repeat_dom_sf"/>
</dbReference>
<evidence type="ECO:0000256" key="4">
    <source>
        <dbReference type="ARBA" id="ARBA00023242"/>
    </source>
</evidence>
<comment type="subcellular location">
    <subcellularLocation>
        <location evidence="1">Nucleus</location>
    </subcellularLocation>
</comment>
<dbReference type="PANTHER" id="PTHR19865">
    <property type="entry name" value="U3 SMALL NUCLEOLAR RNA INTERACTING PROTEIN 2"/>
    <property type="match status" value="1"/>
</dbReference>
<name>A0A915JNP0_ROMCU</name>
<dbReference type="Gene3D" id="2.130.10.10">
    <property type="entry name" value="YVTN repeat-like/Quinoprotein amine dehydrogenase"/>
    <property type="match status" value="1"/>
</dbReference>
<evidence type="ECO:0000256" key="1">
    <source>
        <dbReference type="ARBA" id="ARBA00004123"/>
    </source>
</evidence>
<protein>
    <submittedName>
        <fullName evidence="8">U3 small nucleolar RNA-interacting protein 2</fullName>
    </submittedName>
</protein>
<dbReference type="Proteomes" id="UP000887565">
    <property type="component" value="Unplaced"/>
</dbReference>
<dbReference type="PANTHER" id="PTHR19865:SF0">
    <property type="entry name" value="U3 SMALL NUCLEOLAR RNA-INTERACTING PROTEIN 2"/>
    <property type="match status" value="1"/>
</dbReference>
<evidence type="ECO:0000256" key="6">
    <source>
        <dbReference type="SAM" id="MobiDB-lite"/>
    </source>
</evidence>
<keyword evidence="4" id="KW-0539">Nucleus</keyword>
<accession>A0A915JNP0</accession>
<organism evidence="7 8">
    <name type="scientific">Romanomermis culicivorax</name>
    <name type="common">Nematode worm</name>
    <dbReference type="NCBI Taxonomy" id="13658"/>
    <lineage>
        <taxon>Eukaryota</taxon>
        <taxon>Metazoa</taxon>
        <taxon>Ecdysozoa</taxon>
        <taxon>Nematoda</taxon>
        <taxon>Enoplea</taxon>
        <taxon>Dorylaimia</taxon>
        <taxon>Mermithida</taxon>
        <taxon>Mermithoidea</taxon>
        <taxon>Mermithidae</taxon>
        <taxon>Romanomermis</taxon>
    </lineage>
</organism>
<evidence type="ECO:0000313" key="7">
    <source>
        <dbReference type="Proteomes" id="UP000887565"/>
    </source>
</evidence>
<dbReference type="SMART" id="SM00320">
    <property type="entry name" value="WD40"/>
    <property type="match status" value="4"/>
</dbReference>
<dbReference type="GO" id="GO:0032040">
    <property type="term" value="C:small-subunit processome"/>
    <property type="evidence" value="ECO:0007669"/>
    <property type="project" value="TreeGrafter"/>
</dbReference>
<feature type="compositionally biased region" description="Acidic residues" evidence="6">
    <location>
        <begin position="32"/>
        <end position="45"/>
    </location>
</feature>
<keyword evidence="3" id="KW-0677">Repeat</keyword>
<dbReference type="InterPro" id="IPR001680">
    <property type="entry name" value="WD40_rpt"/>
</dbReference>
<evidence type="ECO:0000256" key="2">
    <source>
        <dbReference type="ARBA" id="ARBA00022574"/>
    </source>
</evidence>
<dbReference type="AlphaFoldDB" id="A0A915JNP0"/>
<feature type="repeat" description="WD" evidence="5">
    <location>
        <begin position="186"/>
        <end position="227"/>
    </location>
</feature>
<feature type="repeat" description="WD" evidence="5">
    <location>
        <begin position="157"/>
        <end position="185"/>
    </location>
</feature>
<dbReference type="SUPFAM" id="SSF50978">
    <property type="entry name" value="WD40 repeat-like"/>
    <property type="match status" value="1"/>
</dbReference>
<dbReference type="InterPro" id="IPR039241">
    <property type="entry name" value="Rrp9-like"/>
</dbReference>
<feature type="repeat" description="WD" evidence="5">
    <location>
        <begin position="228"/>
        <end position="269"/>
    </location>
</feature>
<dbReference type="PROSITE" id="PS50294">
    <property type="entry name" value="WD_REPEATS_REGION"/>
    <property type="match status" value="2"/>
</dbReference>
<dbReference type="Pfam" id="PF00400">
    <property type="entry name" value="WD40"/>
    <property type="match status" value="3"/>
</dbReference>